<organism evidence="1 2">
    <name type="scientific">Gossypium arboreum</name>
    <name type="common">Tree cotton</name>
    <name type="synonym">Gossypium nanking</name>
    <dbReference type="NCBI Taxonomy" id="29729"/>
    <lineage>
        <taxon>Eukaryota</taxon>
        <taxon>Viridiplantae</taxon>
        <taxon>Streptophyta</taxon>
        <taxon>Embryophyta</taxon>
        <taxon>Tracheophyta</taxon>
        <taxon>Spermatophyta</taxon>
        <taxon>Magnoliopsida</taxon>
        <taxon>eudicotyledons</taxon>
        <taxon>Gunneridae</taxon>
        <taxon>Pentapetalae</taxon>
        <taxon>rosids</taxon>
        <taxon>malvids</taxon>
        <taxon>Malvales</taxon>
        <taxon>Malvaceae</taxon>
        <taxon>Malvoideae</taxon>
        <taxon>Gossypium</taxon>
    </lineage>
</organism>
<proteinExistence type="predicted"/>
<keyword evidence="2" id="KW-1185">Reference proteome</keyword>
<evidence type="ECO:0000313" key="1">
    <source>
        <dbReference type="EMBL" id="KHG11354.1"/>
    </source>
</evidence>
<dbReference type="Proteomes" id="UP000032142">
    <property type="component" value="Unassembled WGS sequence"/>
</dbReference>
<name>A0A0B0NHW0_GOSAR</name>
<sequence>MPKSPQNCPFSNRVILGLGRDTPMDTPVFDYFRLWLSLLDRHRHVLYPCKSCFKFANLTRPCGLPV</sequence>
<gene>
    <name evidence="1" type="ORF">F383_12195</name>
</gene>
<protein>
    <submittedName>
        <fullName evidence="1">Uncharacterized protein</fullName>
    </submittedName>
</protein>
<dbReference type="EMBL" id="KN395671">
    <property type="protein sequence ID" value="KHG11354.1"/>
    <property type="molecule type" value="Genomic_DNA"/>
</dbReference>
<evidence type="ECO:0000313" key="2">
    <source>
        <dbReference type="Proteomes" id="UP000032142"/>
    </source>
</evidence>
<accession>A0A0B0NHW0</accession>
<reference evidence="2" key="1">
    <citation type="submission" date="2014-09" db="EMBL/GenBank/DDBJ databases">
        <authorList>
            <person name="Mudge J."/>
            <person name="Ramaraj T."/>
            <person name="Lindquist I.E."/>
            <person name="Bharti A.K."/>
            <person name="Sundararajan A."/>
            <person name="Cameron C.T."/>
            <person name="Woodward J.E."/>
            <person name="May G.D."/>
            <person name="Brubaker C."/>
            <person name="Broadhvest J."/>
            <person name="Wilkins T.A."/>
        </authorList>
    </citation>
    <scope>NUCLEOTIDE SEQUENCE</scope>
    <source>
        <strain evidence="2">cv. AKA8401</strain>
    </source>
</reference>
<dbReference type="AlphaFoldDB" id="A0A0B0NHW0"/>